<dbReference type="OrthoDB" id="5978359at2759"/>
<gene>
    <name evidence="5" type="ORF">pdam_00008524</name>
</gene>
<dbReference type="InterPro" id="IPR027806">
    <property type="entry name" value="HARBI1_dom"/>
</dbReference>
<evidence type="ECO:0000256" key="2">
    <source>
        <dbReference type="ARBA" id="ARBA00022723"/>
    </source>
</evidence>
<organism evidence="5 6">
    <name type="scientific">Pocillopora damicornis</name>
    <name type="common">Cauliflower coral</name>
    <name type="synonym">Millepora damicornis</name>
    <dbReference type="NCBI Taxonomy" id="46731"/>
    <lineage>
        <taxon>Eukaryota</taxon>
        <taxon>Metazoa</taxon>
        <taxon>Cnidaria</taxon>
        <taxon>Anthozoa</taxon>
        <taxon>Hexacorallia</taxon>
        <taxon>Scleractinia</taxon>
        <taxon>Astrocoeniina</taxon>
        <taxon>Pocilloporidae</taxon>
        <taxon>Pocillopora</taxon>
    </lineage>
</organism>
<evidence type="ECO:0000259" key="4">
    <source>
        <dbReference type="Pfam" id="PF13359"/>
    </source>
</evidence>
<evidence type="ECO:0000313" key="5">
    <source>
        <dbReference type="EMBL" id="RMX47815.1"/>
    </source>
</evidence>
<feature type="region of interest" description="Disordered" evidence="3">
    <location>
        <begin position="77"/>
        <end position="98"/>
    </location>
</feature>
<reference evidence="5 6" key="1">
    <citation type="journal article" date="2018" name="Sci. Rep.">
        <title>Comparative analysis of the Pocillopora damicornis genome highlights role of immune system in coral evolution.</title>
        <authorList>
            <person name="Cunning R."/>
            <person name="Bay R.A."/>
            <person name="Gillette P."/>
            <person name="Baker A.C."/>
            <person name="Traylor-Knowles N."/>
        </authorList>
    </citation>
    <scope>NUCLEOTIDE SEQUENCE [LARGE SCALE GENOMIC DNA]</scope>
    <source>
        <strain evidence="5">RSMAS</strain>
        <tissue evidence="5">Whole animal</tissue>
    </source>
</reference>
<dbReference type="Proteomes" id="UP000275408">
    <property type="component" value="Unassembled WGS sequence"/>
</dbReference>
<name>A0A3M6U298_POCDA</name>
<dbReference type="EMBL" id="RCHS01002370">
    <property type="protein sequence ID" value="RMX47815.1"/>
    <property type="molecule type" value="Genomic_DNA"/>
</dbReference>
<dbReference type="STRING" id="46731.A0A3M6U298"/>
<dbReference type="AlphaFoldDB" id="A0A3M6U298"/>
<comment type="caution">
    <text evidence="5">The sequence shown here is derived from an EMBL/GenBank/DDBJ whole genome shotgun (WGS) entry which is preliminary data.</text>
</comment>
<feature type="domain" description="DDE Tnp4" evidence="4">
    <location>
        <begin position="5"/>
        <end position="65"/>
    </location>
</feature>
<protein>
    <recommendedName>
        <fullName evidence="4">DDE Tnp4 domain-containing protein</fullName>
    </recommendedName>
</protein>
<evidence type="ECO:0000256" key="3">
    <source>
        <dbReference type="SAM" id="MobiDB-lite"/>
    </source>
</evidence>
<proteinExistence type="predicted"/>
<accession>A0A3M6U298</accession>
<dbReference type="Pfam" id="PF13359">
    <property type="entry name" value="DDE_Tnp_4"/>
    <property type="match status" value="1"/>
</dbReference>
<evidence type="ECO:0000313" key="6">
    <source>
        <dbReference type="Proteomes" id="UP000275408"/>
    </source>
</evidence>
<evidence type="ECO:0000256" key="1">
    <source>
        <dbReference type="ARBA" id="ARBA00001968"/>
    </source>
</evidence>
<keyword evidence="6" id="KW-1185">Reference proteome</keyword>
<dbReference type="GO" id="GO:0046872">
    <property type="term" value="F:metal ion binding"/>
    <property type="evidence" value="ECO:0007669"/>
    <property type="project" value="UniProtKB-KW"/>
</dbReference>
<keyword evidence="2" id="KW-0479">Metal-binding</keyword>
<sequence length="110" mass="12384">MKPFKQTPTLTESQLCFNRALSQARVVIEQAFGILKGRWRCLYKPLEEKTSRVPATIIACCVLRNICIDVGDPSAIDPIEDDDEMDQSSCNGDEQSDARGIREDIMNYLS</sequence>
<comment type="cofactor">
    <cofactor evidence="1">
        <name>a divalent metal cation</name>
        <dbReference type="ChEBI" id="CHEBI:60240"/>
    </cofactor>
</comment>